<evidence type="ECO:0000256" key="2">
    <source>
        <dbReference type="SAM" id="Phobius"/>
    </source>
</evidence>
<dbReference type="Proteomes" id="UP000254425">
    <property type="component" value="Chromosome"/>
</dbReference>
<evidence type="ECO:0008006" key="6">
    <source>
        <dbReference type="Google" id="ProtNLM"/>
    </source>
</evidence>
<dbReference type="EMBL" id="CP031320">
    <property type="protein sequence ID" value="AXK33487.1"/>
    <property type="molecule type" value="Genomic_DNA"/>
</dbReference>
<evidence type="ECO:0000313" key="5">
    <source>
        <dbReference type="Proteomes" id="UP000254425"/>
    </source>
</evidence>
<keyword evidence="2" id="KW-0472">Membrane</keyword>
<feature type="transmembrane region" description="Helical" evidence="2">
    <location>
        <begin position="400"/>
        <end position="421"/>
    </location>
</feature>
<keyword evidence="3" id="KW-0732">Signal</keyword>
<evidence type="ECO:0000256" key="1">
    <source>
        <dbReference type="SAM" id="MobiDB-lite"/>
    </source>
</evidence>
<name>A0A345XPC1_9ACTN</name>
<feature type="region of interest" description="Disordered" evidence="1">
    <location>
        <begin position="430"/>
        <end position="461"/>
    </location>
</feature>
<accession>A0A345XPC1</accession>
<dbReference type="AlphaFoldDB" id="A0A345XPC1"/>
<organism evidence="4 5">
    <name type="scientific">Streptomyces armeniacus</name>
    <dbReference type="NCBI Taxonomy" id="83291"/>
    <lineage>
        <taxon>Bacteria</taxon>
        <taxon>Bacillati</taxon>
        <taxon>Actinomycetota</taxon>
        <taxon>Actinomycetes</taxon>
        <taxon>Kitasatosporales</taxon>
        <taxon>Streptomycetaceae</taxon>
        <taxon>Streptomyces</taxon>
    </lineage>
</organism>
<protein>
    <recommendedName>
        <fullName evidence="6">Peptidase</fullName>
    </recommendedName>
</protein>
<feature type="region of interest" description="Disordered" evidence="1">
    <location>
        <begin position="183"/>
        <end position="205"/>
    </location>
</feature>
<sequence length="461" mass="47342">MVMRRTTRGGVAAAAALCAVAALPGTATADPGDLPAYRTADDTEPRKGTASSADGPRLAKGGTYSDEIGPSEKKYYSVELDAKSTPWLSAVAQPKPGSKVAFAEGLTLTLEATDGTECASNDVDFGADGAARPLAVNVARVTEPDGDCQEPGVYNLSVERAAESTSDPSKWPLELRFMQEPGLKNVTSTSPPEEGDLPTGAPDLPTGEARDIKGGTGFNDAAGMDAGVWKDRLRPGETRWYRVPVDWGQQLVMSAEFGTTQTTDDTAYAGDGVRVDLYSPARGHIGGEGAMYSADEPEQVPAAAHPVTYLSRYSYGDAAANASVAGWYYVSVHAHAEVGKFAKGAVPVTLRTTLKGKPKAAPAYDGDATEAGFGVTGDDKEQAEKGQTAAQADEGDNLKLVAYAGIGAGTVLIAGLAVWTLTARRRAAAAGGAPGAPVPGAGTGPQGPGGGWGQQPPQGWG</sequence>
<dbReference type="KEGG" id="sarm:DVA86_13335"/>
<evidence type="ECO:0000256" key="3">
    <source>
        <dbReference type="SAM" id="SignalP"/>
    </source>
</evidence>
<keyword evidence="2" id="KW-0812">Transmembrane</keyword>
<feature type="chain" id="PRO_5016716170" description="Peptidase" evidence="3">
    <location>
        <begin position="30"/>
        <end position="461"/>
    </location>
</feature>
<gene>
    <name evidence="4" type="ORF">DVA86_13335</name>
</gene>
<evidence type="ECO:0000313" key="4">
    <source>
        <dbReference type="EMBL" id="AXK33487.1"/>
    </source>
</evidence>
<feature type="region of interest" description="Disordered" evidence="1">
    <location>
        <begin position="29"/>
        <end position="66"/>
    </location>
</feature>
<feature type="compositionally biased region" description="Gly residues" evidence="1">
    <location>
        <begin position="441"/>
        <end position="453"/>
    </location>
</feature>
<proteinExistence type="predicted"/>
<keyword evidence="2" id="KW-1133">Transmembrane helix</keyword>
<reference evidence="4 5" key="1">
    <citation type="submission" date="2018-07" db="EMBL/GenBank/DDBJ databases">
        <title>Draft genome of the type strain Streptomyces armeniacus ATCC 15676.</title>
        <authorList>
            <person name="Labana P."/>
            <person name="Gosse J.T."/>
            <person name="Boddy C.N."/>
        </authorList>
    </citation>
    <scope>NUCLEOTIDE SEQUENCE [LARGE SCALE GENOMIC DNA]</scope>
    <source>
        <strain evidence="4 5">ATCC 15676</strain>
    </source>
</reference>
<keyword evidence="5" id="KW-1185">Reference proteome</keyword>
<feature type="region of interest" description="Disordered" evidence="1">
    <location>
        <begin position="356"/>
        <end position="391"/>
    </location>
</feature>
<feature type="signal peptide" evidence="3">
    <location>
        <begin position="1"/>
        <end position="29"/>
    </location>
</feature>